<feature type="transmembrane region" description="Helical" evidence="1">
    <location>
        <begin position="389"/>
        <end position="412"/>
    </location>
</feature>
<dbReference type="AlphaFoldDB" id="A0A6L6XRN6"/>
<feature type="transmembrane region" description="Helical" evidence="1">
    <location>
        <begin position="158"/>
        <end position="175"/>
    </location>
</feature>
<reference evidence="2 3" key="1">
    <citation type="submission" date="2019-12" db="EMBL/GenBank/DDBJ databases">
        <authorList>
            <person name="Huq M.A."/>
        </authorList>
    </citation>
    <scope>NUCLEOTIDE SEQUENCE [LARGE SCALE GENOMIC DNA]</scope>
    <source>
        <strain evidence="2 3">MAH-18</strain>
    </source>
</reference>
<dbReference type="RefSeq" id="WP_157342045.1">
    <property type="nucleotide sequence ID" value="NZ_WSEK01000004.1"/>
</dbReference>
<keyword evidence="3" id="KW-1185">Reference proteome</keyword>
<feature type="transmembrane region" description="Helical" evidence="1">
    <location>
        <begin position="279"/>
        <end position="297"/>
    </location>
</feature>
<feature type="transmembrane region" description="Helical" evidence="1">
    <location>
        <begin position="359"/>
        <end position="377"/>
    </location>
</feature>
<feature type="transmembrane region" description="Helical" evidence="1">
    <location>
        <begin position="239"/>
        <end position="267"/>
    </location>
</feature>
<name>A0A6L6XRN6_9ACTN</name>
<organism evidence="2 3">
    <name type="scientific">Nocardioides agri</name>
    <dbReference type="NCBI Taxonomy" id="2682843"/>
    <lineage>
        <taxon>Bacteria</taxon>
        <taxon>Bacillati</taxon>
        <taxon>Actinomycetota</taxon>
        <taxon>Actinomycetes</taxon>
        <taxon>Propionibacteriales</taxon>
        <taxon>Nocardioidaceae</taxon>
        <taxon>Nocardioides</taxon>
    </lineage>
</organism>
<feature type="transmembrane region" description="Helical" evidence="1">
    <location>
        <begin position="213"/>
        <end position="233"/>
    </location>
</feature>
<feature type="transmembrane region" description="Helical" evidence="1">
    <location>
        <begin position="84"/>
        <end position="103"/>
    </location>
</feature>
<evidence type="ECO:0000256" key="1">
    <source>
        <dbReference type="SAM" id="Phobius"/>
    </source>
</evidence>
<sequence length="441" mass="47002">MARTYETRQLGGPALTSALLGAAIVLAVAYTTRSAVYAITVGALSLLLTRVDATLRTPFAIWLGATICIPIWFGVTVGGVQVPFATLLAVAALFFIATSGMSFQLNIYDWLVVALWAGTFIAWQFGGSPAFFSDATLRWSVPYFLVRLTVKQVGLEPVYRAFLAAGLVVAVWSVAEWATDVHMFADTGYTGIAQLKEIWQTIQLRNGHARSEAAFGHSIALGCFLAMLAPLAMRSRHPVVYWLVIAAGAAASLSRTAVLAVALSTLLALWSDYGRRKRASGRVLIIGVLAAAAYYVATSYTTVSSSTEVELSDSSTYRSFVLEQGLPLTQWIGTAPGIKGLFQSVDNAYLRLALQDGRLVALALLALMLCPLILAIFRRPGPATAGVAAMSVALTAVALITQWEMLVFALLATAASELEQLRATSVAAMDAHVIPSGKSES</sequence>
<feature type="transmembrane region" description="Helical" evidence="1">
    <location>
        <begin position="60"/>
        <end position="78"/>
    </location>
</feature>
<keyword evidence="1" id="KW-0472">Membrane</keyword>
<feature type="transmembrane region" description="Helical" evidence="1">
    <location>
        <begin position="110"/>
        <end position="132"/>
    </location>
</feature>
<dbReference type="Proteomes" id="UP000473525">
    <property type="component" value="Unassembled WGS sequence"/>
</dbReference>
<comment type="caution">
    <text evidence="2">The sequence shown here is derived from an EMBL/GenBank/DDBJ whole genome shotgun (WGS) entry which is preliminary data.</text>
</comment>
<evidence type="ECO:0008006" key="4">
    <source>
        <dbReference type="Google" id="ProtNLM"/>
    </source>
</evidence>
<protein>
    <recommendedName>
        <fullName evidence="4">O-antigen ligase domain-containing protein</fullName>
    </recommendedName>
</protein>
<dbReference type="EMBL" id="WSEK01000004">
    <property type="protein sequence ID" value="MVQ49413.1"/>
    <property type="molecule type" value="Genomic_DNA"/>
</dbReference>
<feature type="transmembrane region" description="Helical" evidence="1">
    <location>
        <begin position="12"/>
        <end position="30"/>
    </location>
</feature>
<keyword evidence="1" id="KW-0812">Transmembrane</keyword>
<accession>A0A6L6XRN6</accession>
<evidence type="ECO:0000313" key="2">
    <source>
        <dbReference type="EMBL" id="MVQ49413.1"/>
    </source>
</evidence>
<keyword evidence="1" id="KW-1133">Transmembrane helix</keyword>
<gene>
    <name evidence="2" type="ORF">GON03_09485</name>
</gene>
<evidence type="ECO:0000313" key="3">
    <source>
        <dbReference type="Proteomes" id="UP000473525"/>
    </source>
</evidence>
<proteinExistence type="predicted"/>